<feature type="signal peptide" evidence="7">
    <location>
        <begin position="1"/>
        <end position="21"/>
    </location>
</feature>
<accession>A0ABV7HYU6</accession>
<keyword evidence="3 6" id="KW-0378">Hydrolase</keyword>
<keyword evidence="2" id="KW-0624">Polysaccharide degradation</keyword>
<dbReference type="InterPro" id="IPR023296">
    <property type="entry name" value="Glyco_hydro_beta-prop_sf"/>
</dbReference>
<comment type="caution">
    <text evidence="8">The sequence shown here is derived from an EMBL/GenBank/DDBJ whole genome shotgun (WGS) entry which is preliminary data.</text>
</comment>
<keyword evidence="7" id="KW-0732">Signal</keyword>
<organism evidence="8 9">
    <name type="scientific">Gilvimarinus japonicus</name>
    <dbReference type="NCBI Taxonomy" id="1796469"/>
    <lineage>
        <taxon>Bacteria</taxon>
        <taxon>Pseudomonadati</taxon>
        <taxon>Pseudomonadota</taxon>
        <taxon>Gammaproteobacteria</taxon>
        <taxon>Cellvibrionales</taxon>
        <taxon>Cellvibrionaceae</taxon>
        <taxon>Gilvimarinus</taxon>
    </lineage>
</organism>
<name>A0ABV7HYU6_9GAMM</name>
<dbReference type="PANTHER" id="PTHR43772:SF2">
    <property type="entry name" value="PUTATIVE (AFU_ORTHOLOGUE AFUA_2G04480)-RELATED"/>
    <property type="match status" value="1"/>
</dbReference>
<dbReference type="GO" id="GO:0016787">
    <property type="term" value="F:hydrolase activity"/>
    <property type="evidence" value="ECO:0007669"/>
    <property type="project" value="UniProtKB-KW"/>
</dbReference>
<gene>
    <name evidence="8" type="ORF">ACFOEB_15405</name>
</gene>
<evidence type="ECO:0000313" key="9">
    <source>
        <dbReference type="Proteomes" id="UP001595548"/>
    </source>
</evidence>
<comment type="similarity">
    <text evidence="1 6">Belongs to the glycosyl hydrolase 43 family.</text>
</comment>
<dbReference type="InterPro" id="IPR006710">
    <property type="entry name" value="Glyco_hydro_43"/>
</dbReference>
<dbReference type="EMBL" id="JBHRTL010000031">
    <property type="protein sequence ID" value="MFC3156597.1"/>
    <property type="molecule type" value="Genomic_DNA"/>
</dbReference>
<feature type="chain" id="PRO_5045928337" evidence="7">
    <location>
        <begin position="22"/>
        <end position="314"/>
    </location>
</feature>
<sequence>MKRSLSALIASLALTGAAAQAANPLFSDVLTADPAAMVHDGTVYLYTGHDEAPDNKTFYQMNKWLVFSSTDMVNWESHGSHMNVKDFKWAKGDAWAAHTVEKDGKFYFYTTVRHATINGFAIGVGVSDSPTGPFKDALGKALVTNDMTTDIDIDWDDLDPAVYIDDDGQAYMFWGNSQAYYAKLEDNMIELDGPIHKIDIPDFTEALHVHKHGEYYYLTYATGFPEKTSYSMSKSVTGPWEHKGLLNELAGNSNTNHQTIIDFKGNSYFIYHNGSHIPDGGSFRRSVCIDDLHYNADGTIKRIVMTSEGVDPVK</sequence>
<dbReference type="InterPro" id="IPR052176">
    <property type="entry name" value="Glycosyl_Hydrlase_43_Enz"/>
</dbReference>
<reference evidence="9" key="1">
    <citation type="journal article" date="2019" name="Int. J. Syst. Evol. Microbiol.">
        <title>The Global Catalogue of Microorganisms (GCM) 10K type strain sequencing project: providing services to taxonomists for standard genome sequencing and annotation.</title>
        <authorList>
            <consortium name="The Broad Institute Genomics Platform"/>
            <consortium name="The Broad Institute Genome Sequencing Center for Infectious Disease"/>
            <person name="Wu L."/>
            <person name="Ma J."/>
        </authorList>
    </citation>
    <scope>NUCLEOTIDE SEQUENCE [LARGE SCALE GENOMIC DNA]</scope>
    <source>
        <strain evidence="9">KCTC 52141</strain>
    </source>
</reference>
<evidence type="ECO:0000256" key="2">
    <source>
        <dbReference type="ARBA" id="ARBA00022651"/>
    </source>
</evidence>
<dbReference type="CDD" id="cd18618">
    <property type="entry name" value="GH43_Xsa43E-like"/>
    <property type="match status" value="1"/>
</dbReference>
<dbReference type="Proteomes" id="UP001595548">
    <property type="component" value="Unassembled WGS sequence"/>
</dbReference>
<evidence type="ECO:0000256" key="4">
    <source>
        <dbReference type="ARBA" id="ARBA00023277"/>
    </source>
</evidence>
<evidence type="ECO:0000256" key="3">
    <source>
        <dbReference type="ARBA" id="ARBA00022801"/>
    </source>
</evidence>
<keyword evidence="5 6" id="KW-0326">Glycosidase</keyword>
<keyword evidence="2" id="KW-0858">Xylan degradation</keyword>
<keyword evidence="9" id="KW-1185">Reference proteome</keyword>
<proteinExistence type="inferred from homology"/>
<evidence type="ECO:0000256" key="6">
    <source>
        <dbReference type="RuleBase" id="RU361187"/>
    </source>
</evidence>
<evidence type="ECO:0000256" key="5">
    <source>
        <dbReference type="ARBA" id="ARBA00023295"/>
    </source>
</evidence>
<dbReference type="PANTHER" id="PTHR43772">
    <property type="entry name" value="ENDO-1,4-BETA-XYLANASE"/>
    <property type="match status" value="1"/>
</dbReference>
<evidence type="ECO:0000256" key="1">
    <source>
        <dbReference type="ARBA" id="ARBA00009865"/>
    </source>
</evidence>
<dbReference type="Pfam" id="PF04616">
    <property type="entry name" value="Glyco_hydro_43"/>
    <property type="match status" value="1"/>
</dbReference>
<dbReference type="Gene3D" id="2.115.10.20">
    <property type="entry name" value="Glycosyl hydrolase domain, family 43"/>
    <property type="match status" value="1"/>
</dbReference>
<evidence type="ECO:0000313" key="8">
    <source>
        <dbReference type="EMBL" id="MFC3156597.1"/>
    </source>
</evidence>
<dbReference type="SUPFAM" id="SSF75005">
    <property type="entry name" value="Arabinanase/levansucrase/invertase"/>
    <property type="match status" value="1"/>
</dbReference>
<evidence type="ECO:0000256" key="7">
    <source>
        <dbReference type="SAM" id="SignalP"/>
    </source>
</evidence>
<protein>
    <submittedName>
        <fullName evidence="8">Glycoside hydrolase family 43 protein</fullName>
    </submittedName>
</protein>
<keyword evidence="4" id="KW-0119">Carbohydrate metabolism</keyword>
<dbReference type="RefSeq" id="WP_382417898.1">
    <property type="nucleotide sequence ID" value="NZ_AP031500.1"/>
</dbReference>